<organism evidence="1 2">
    <name type="scientific">Moorena producens 3L</name>
    <dbReference type="NCBI Taxonomy" id="489825"/>
    <lineage>
        <taxon>Bacteria</taxon>
        <taxon>Bacillati</taxon>
        <taxon>Cyanobacteriota</taxon>
        <taxon>Cyanophyceae</taxon>
        <taxon>Coleofasciculales</taxon>
        <taxon>Coleofasciculaceae</taxon>
        <taxon>Moorena</taxon>
    </lineage>
</organism>
<evidence type="ECO:0000313" key="1">
    <source>
        <dbReference type="EMBL" id="EGJ28529.1"/>
    </source>
</evidence>
<sequence length="58" mass="6828">MQSLVFNVFPFNLLNCTRINRTICLDLADIYWLDELADDLTSYLPFPNPYGFTLHQML</sequence>
<dbReference type="RefSeq" id="WP_008191101.1">
    <property type="nucleotide sequence ID" value="NZ_GL890973.1"/>
</dbReference>
<dbReference type="Proteomes" id="UP000003959">
    <property type="component" value="Unassembled WGS sequence"/>
</dbReference>
<name>F4Y353_9CYAN</name>
<reference evidence="2" key="1">
    <citation type="journal article" date="2011" name="Proc. Natl. Acad. Sci. U.S.A.">
        <title>Genomic insights into the physiology and ecology of the marine filamentous cyanobacterium Lyngbya majuscula.</title>
        <authorList>
            <person name="Jones A.C."/>
            <person name="Monroe E.A."/>
            <person name="Podell S."/>
            <person name="Hess W.R."/>
            <person name="Klages S."/>
            <person name="Esquenazi E."/>
            <person name="Niessen S."/>
            <person name="Hoover H."/>
            <person name="Rothmann M."/>
            <person name="Lasken R.S."/>
            <person name="Yates J.R.III."/>
            <person name="Reinhardt R."/>
            <person name="Kube M."/>
            <person name="Burkart M.D."/>
            <person name="Allen E.E."/>
            <person name="Dorrestein P.C."/>
            <person name="Gerwick W.H."/>
            <person name="Gerwick L."/>
        </authorList>
    </citation>
    <scope>NUCLEOTIDE SEQUENCE [LARGE SCALE GENOMIC DNA]</scope>
    <source>
        <strain evidence="2">3L</strain>
    </source>
</reference>
<protein>
    <submittedName>
        <fullName evidence="1">Uncharacterized protein</fullName>
    </submittedName>
</protein>
<dbReference type="HOGENOM" id="CLU_2974476_0_0_3"/>
<accession>F4Y353</accession>
<proteinExistence type="predicted"/>
<dbReference type="EMBL" id="GL890973">
    <property type="protein sequence ID" value="EGJ28529.1"/>
    <property type="molecule type" value="Genomic_DNA"/>
</dbReference>
<dbReference type="AlphaFoldDB" id="F4Y353"/>
<evidence type="ECO:0000313" key="2">
    <source>
        <dbReference type="Proteomes" id="UP000003959"/>
    </source>
</evidence>
<gene>
    <name evidence="1" type="ORF">LYNGBM3L_71010</name>
</gene>
<keyword evidence="2" id="KW-1185">Reference proteome</keyword>